<keyword evidence="5" id="KW-1185">Reference proteome</keyword>
<name>A0A2Z5FWK9_9BACT</name>
<sequence>MRTSIGDISLWFDTDGVGLVVDGKAMLERRTIVILHGGPGFDHSTLKPEYEVLAQVAQLVFIDQRGHGRSDLSEKQFWNLDRWADDVAAFCHTLDIKEPILLGQSFGGFVALAAAIRHPSLFRGVITLGSVAHVEREAAIARFGELGGPPAAAAFADVLARPEDETAFTKFTQLCFPLYSRQGFNPVKMARSIINRELINHFFGPGGEYGNFDLRAGLATTHTPTLLLHGKLDPILPIEFARATAAAFPPGVAELVAYDDCAHSVAADRWEDAHSRMVEFIRRLD</sequence>
<dbReference type="RefSeq" id="WP_114206697.1">
    <property type="nucleotide sequence ID" value="NZ_CP030840.1"/>
</dbReference>
<dbReference type="KEGG" id="abas:ACPOL_1881"/>
<protein>
    <submittedName>
        <fullName evidence="4">Proline iminopeptidase</fullName>
    </submittedName>
</protein>
<accession>A0A2Z5FWK9</accession>
<evidence type="ECO:0000259" key="3">
    <source>
        <dbReference type="Pfam" id="PF00561"/>
    </source>
</evidence>
<dbReference type="GO" id="GO:0006508">
    <property type="term" value="P:proteolysis"/>
    <property type="evidence" value="ECO:0007669"/>
    <property type="project" value="InterPro"/>
</dbReference>
<dbReference type="OrthoDB" id="9796770at2"/>
<dbReference type="PANTHER" id="PTHR43194:SF2">
    <property type="entry name" value="PEROXISOMAL MEMBRANE PROTEIN LPX1"/>
    <property type="match status" value="1"/>
</dbReference>
<dbReference type="Proteomes" id="UP000253606">
    <property type="component" value="Chromosome"/>
</dbReference>
<evidence type="ECO:0000256" key="1">
    <source>
        <dbReference type="ARBA" id="ARBA00010088"/>
    </source>
</evidence>
<dbReference type="EMBL" id="CP030840">
    <property type="protein sequence ID" value="AXC11221.1"/>
    <property type="molecule type" value="Genomic_DNA"/>
</dbReference>
<dbReference type="Pfam" id="PF00561">
    <property type="entry name" value="Abhydrolase_1"/>
    <property type="match status" value="1"/>
</dbReference>
<comment type="similarity">
    <text evidence="1">Belongs to the peptidase S33 family.</text>
</comment>
<keyword evidence="2" id="KW-0378">Hydrolase</keyword>
<dbReference type="InterPro" id="IPR029058">
    <property type="entry name" value="AB_hydrolase_fold"/>
</dbReference>
<dbReference type="InterPro" id="IPR050228">
    <property type="entry name" value="Carboxylesterase_BioH"/>
</dbReference>
<dbReference type="PANTHER" id="PTHR43194">
    <property type="entry name" value="HYDROLASE ALPHA/BETA FOLD FAMILY"/>
    <property type="match status" value="1"/>
</dbReference>
<dbReference type="InterPro" id="IPR000073">
    <property type="entry name" value="AB_hydrolase_1"/>
</dbReference>
<dbReference type="Gene3D" id="3.40.50.1820">
    <property type="entry name" value="alpha/beta hydrolase"/>
    <property type="match status" value="1"/>
</dbReference>
<feature type="domain" description="AB hydrolase-1" evidence="3">
    <location>
        <begin position="31"/>
        <end position="265"/>
    </location>
</feature>
<evidence type="ECO:0000313" key="4">
    <source>
        <dbReference type="EMBL" id="AXC11221.1"/>
    </source>
</evidence>
<dbReference type="SUPFAM" id="SSF53474">
    <property type="entry name" value="alpha/beta-Hydrolases"/>
    <property type="match status" value="1"/>
</dbReference>
<reference evidence="4 5" key="1">
    <citation type="journal article" date="2018" name="Front. Microbiol.">
        <title>Hydrolytic Capabilities as a Key to Environmental Success: Chitinolytic and Cellulolytic Acidobacteria From Acidic Sub-arctic Soils and Boreal Peatlands.</title>
        <authorList>
            <person name="Belova S.E."/>
            <person name="Ravin N.V."/>
            <person name="Pankratov T.A."/>
            <person name="Rakitin A.L."/>
            <person name="Ivanova A.A."/>
            <person name="Beletsky A.V."/>
            <person name="Mardanov A.V."/>
            <person name="Sinninghe Damste J.S."/>
            <person name="Dedysh S.N."/>
        </authorList>
    </citation>
    <scope>NUCLEOTIDE SEQUENCE [LARGE SCALE GENOMIC DNA]</scope>
    <source>
        <strain evidence="4 5">SBC82</strain>
    </source>
</reference>
<dbReference type="GO" id="GO:0008233">
    <property type="term" value="F:peptidase activity"/>
    <property type="evidence" value="ECO:0007669"/>
    <property type="project" value="InterPro"/>
</dbReference>
<dbReference type="PRINTS" id="PR00793">
    <property type="entry name" value="PROAMNOPTASE"/>
</dbReference>
<organism evidence="4 5">
    <name type="scientific">Acidisarcina polymorpha</name>
    <dbReference type="NCBI Taxonomy" id="2211140"/>
    <lineage>
        <taxon>Bacteria</taxon>
        <taxon>Pseudomonadati</taxon>
        <taxon>Acidobacteriota</taxon>
        <taxon>Terriglobia</taxon>
        <taxon>Terriglobales</taxon>
        <taxon>Acidobacteriaceae</taxon>
        <taxon>Acidisarcina</taxon>
    </lineage>
</organism>
<evidence type="ECO:0000313" key="5">
    <source>
        <dbReference type="Proteomes" id="UP000253606"/>
    </source>
</evidence>
<evidence type="ECO:0000256" key="2">
    <source>
        <dbReference type="ARBA" id="ARBA00022801"/>
    </source>
</evidence>
<dbReference type="InterPro" id="IPR002410">
    <property type="entry name" value="Peptidase_S33"/>
</dbReference>
<dbReference type="AlphaFoldDB" id="A0A2Z5FWK9"/>
<proteinExistence type="inferred from homology"/>
<gene>
    <name evidence="4" type="ORF">ACPOL_1881</name>
</gene>
<dbReference type="PRINTS" id="PR00111">
    <property type="entry name" value="ABHYDROLASE"/>
</dbReference>